<feature type="domain" description="Methyltransferase" evidence="3">
    <location>
        <begin position="54"/>
        <end position="144"/>
    </location>
</feature>
<dbReference type="SUPFAM" id="SSF53335">
    <property type="entry name" value="S-adenosyl-L-methionine-dependent methyltransferases"/>
    <property type="match status" value="1"/>
</dbReference>
<dbReference type="Pfam" id="PF13649">
    <property type="entry name" value="Methyltransf_25"/>
    <property type="match status" value="1"/>
</dbReference>
<evidence type="ECO:0000313" key="4">
    <source>
        <dbReference type="EMBL" id="MFD1322007.1"/>
    </source>
</evidence>
<gene>
    <name evidence="4" type="ORF">ACFQ4H_12975</name>
</gene>
<dbReference type="GO" id="GO:0032259">
    <property type="term" value="P:methylation"/>
    <property type="evidence" value="ECO:0007669"/>
    <property type="project" value="UniProtKB-KW"/>
</dbReference>
<dbReference type="GO" id="GO:0008168">
    <property type="term" value="F:methyltransferase activity"/>
    <property type="evidence" value="ECO:0007669"/>
    <property type="project" value="UniProtKB-KW"/>
</dbReference>
<organism evidence="4 5">
    <name type="scientific">Micromonospora sonneratiae</name>
    <dbReference type="NCBI Taxonomy" id="1184706"/>
    <lineage>
        <taxon>Bacteria</taxon>
        <taxon>Bacillati</taxon>
        <taxon>Actinomycetota</taxon>
        <taxon>Actinomycetes</taxon>
        <taxon>Micromonosporales</taxon>
        <taxon>Micromonosporaceae</taxon>
        <taxon>Micromonospora</taxon>
    </lineage>
</organism>
<keyword evidence="5" id="KW-1185">Reference proteome</keyword>
<dbReference type="RefSeq" id="WP_377570473.1">
    <property type="nucleotide sequence ID" value="NZ_JBHTMP010000016.1"/>
</dbReference>
<keyword evidence="2 4" id="KW-0808">Transferase</keyword>
<dbReference type="Proteomes" id="UP001597260">
    <property type="component" value="Unassembled WGS sequence"/>
</dbReference>
<protein>
    <submittedName>
        <fullName evidence="4">Class I SAM-dependent methyltransferase</fullName>
        <ecNumber evidence="4">2.1.-.-</ecNumber>
    </submittedName>
</protein>
<reference evidence="5" key="1">
    <citation type="journal article" date="2019" name="Int. J. Syst. Evol. Microbiol.">
        <title>The Global Catalogue of Microorganisms (GCM) 10K type strain sequencing project: providing services to taxonomists for standard genome sequencing and annotation.</title>
        <authorList>
            <consortium name="The Broad Institute Genomics Platform"/>
            <consortium name="The Broad Institute Genome Sequencing Center for Infectious Disease"/>
            <person name="Wu L."/>
            <person name="Ma J."/>
        </authorList>
    </citation>
    <scope>NUCLEOTIDE SEQUENCE [LARGE SCALE GENOMIC DNA]</scope>
    <source>
        <strain evidence="5">JCM 31037</strain>
    </source>
</reference>
<dbReference type="PANTHER" id="PTHR43861:SF1">
    <property type="entry name" value="TRANS-ACONITATE 2-METHYLTRANSFERASE"/>
    <property type="match status" value="1"/>
</dbReference>
<dbReference type="EMBL" id="JBHTMP010000016">
    <property type="protein sequence ID" value="MFD1322007.1"/>
    <property type="molecule type" value="Genomic_DNA"/>
</dbReference>
<dbReference type="EC" id="2.1.-.-" evidence="4"/>
<dbReference type="InterPro" id="IPR029063">
    <property type="entry name" value="SAM-dependent_MTases_sf"/>
</dbReference>
<evidence type="ECO:0000256" key="2">
    <source>
        <dbReference type="ARBA" id="ARBA00022679"/>
    </source>
</evidence>
<evidence type="ECO:0000256" key="1">
    <source>
        <dbReference type="ARBA" id="ARBA00022603"/>
    </source>
</evidence>
<dbReference type="PANTHER" id="PTHR43861">
    <property type="entry name" value="TRANS-ACONITATE 2-METHYLTRANSFERASE-RELATED"/>
    <property type="match status" value="1"/>
</dbReference>
<dbReference type="Gene3D" id="3.40.50.150">
    <property type="entry name" value="Vaccinia Virus protein VP39"/>
    <property type="match status" value="1"/>
</dbReference>
<evidence type="ECO:0000259" key="3">
    <source>
        <dbReference type="Pfam" id="PF13649"/>
    </source>
</evidence>
<accession>A0ABW3YEB3</accession>
<name>A0ABW3YEB3_9ACTN</name>
<dbReference type="InterPro" id="IPR041698">
    <property type="entry name" value="Methyltransf_25"/>
</dbReference>
<comment type="caution">
    <text evidence="4">The sequence shown here is derived from an EMBL/GenBank/DDBJ whole genome shotgun (WGS) entry which is preliminary data.</text>
</comment>
<evidence type="ECO:0000313" key="5">
    <source>
        <dbReference type="Proteomes" id="UP001597260"/>
    </source>
</evidence>
<sequence length="216" mass="23798">MTEPDYLTTTRTAYDTVAVDYARLAAAELDMRPLERGMLAAFAEIVRAAGNGPVADIGCGPGRLTVYLDRLGLSTFGIDLSSKMIEVARQTYPNLRFSEGSMTEMDLEDGELGGIVAWYSIIHTPPELLPVVFAEFHRTLAPGGHLLMAFQVGNERLRVEQAYGHEVSCDAYRLPPDLIAELLNQAGFVVSARLEREAGERERTPQACLLARKPER</sequence>
<keyword evidence="1 4" id="KW-0489">Methyltransferase</keyword>
<dbReference type="CDD" id="cd02440">
    <property type="entry name" value="AdoMet_MTases"/>
    <property type="match status" value="1"/>
</dbReference>
<proteinExistence type="predicted"/>